<dbReference type="Proteomes" id="UP000613030">
    <property type="component" value="Unassembled WGS sequence"/>
</dbReference>
<dbReference type="RefSeq" id="WP_202011012.1">
    <property type="nucleotide sequence ID" value="NZ_JAERRB010000004.1"/>
</dbReference>
<keyword evidence="4" id="KW-1185">Reference proteome</keyword>
<keyword evidence="3" id="KW-0808">Transferase</keyword>
<dbReference type="PANTHER" id="PTHR34220:SF7">
    <property type="entry name" value="SENSOR HISTIDINE KINASE YPDA"/>
    <property type="match status" value="1"/>
</dbReference>
<evidence type="ECO:0000313" key="4">
    <source>
        <dbReference type="Proteomes" id="UP000613030"/>
    </source>
</evidence>
<keyword evidence="3" id="KW-0418">Kinase</keyword>
<evidence type="ECO:0000256" key="1">
    <source>
        <dbReference type="SAM" id="Phobius"/>
    </source>
</evidence>
<dbReference type="EMBL" id="JAERRB010000004">
    <property type="protein sequence ID" value="MBL0742608.1"/>
    <property type="molecule type" value="Genomic_DNA"/>
</dbReference>
<evidence type="ECO:0000259" key="2">
    <source>
        <dbReference type="Pfam" id="PF06580"/>
    </source>
</evidence>
<sequence length="338" mass="39316">MLRYKSRRQFFKTYGILLLAAWMGFLVRLVKFDAFTLTAQFFMFGLSTVMLATVWELMRYLNFVLDKRYPFERSISGRIVLQLALGAVIGLFVRWLIYLFGESHLPFKLDELFVATTWALYVICTVVINLGFFTDYFLQRWKDSLVVAERLEKEKSQVQFDNLKNQLNPHFLFNALSSLNSLIFENQALASQFVQQLSKVYRYVLQNKDKNFVPLSTELEFIQHYVSLLHTRFSGALAISIDVPEDRETRAVVPVTLQILIENALKHNVVDRDKPLRIEVVTIGDYLVVSNNLQLRNRVDTSNKQGLENLSSLYTFLTDRPLLIEQTSDRFAVKIPLL</sequence>
<feature type="transmembrane region" description="Helical" evidence="1">
    <location>
        <begin position="112"/>
        <end position="133"/>
    </location>
</feature>
<proteinExistence type="predicted"/>
<evidence type="ECO:0000313" key="3">
    <source>
        <dbReference type="EMBL" id="MBL0742608.1"/>
    </source>
</evidence>
<keyword evidence="1" id="KW-0812">Transmembrane</keyword>
<name>A0ABS1KT10_9BACT</name>
<dbReference type="InterPro" id="IPR050640">
    <property type="entry name" value="Bact_2-comp_sensor_kinase"/>
</dbReference>
<feature type="transmembrane region" description="Helical" evidence="1">
    <location>
        <begin position="79"/>
        <end position="100"/>
    </location>
</feature>
<feature type="transmembrane region" description="Helical" evidence="1">
    <location>
        <begin position="37"/>
        <end position="58"/>
    </location>
</feature>
<feature type="transmembrane region" description="Helical" evidence="1">
    <location>
        <begin position="12"/>
        <end position="31"/>
    </location>
</feature>
<dbReference type="InterPro" id="IPR010559">
    <property type="entry name" value="Sig_transdc_His_kin_internal"/>
</dbReference>
<organism evidence="3 4">
    <name type="scientific">Chryseolinea lacunae</name>
    <dbReference type="NCBI Taxonomy" id="2801331"/>
    <lineage>
        <taxon>Bacteria</taxon>
        <taxon>Pseudomonadati</taxon>
        <taxon>Bacteroidota</taxon>
        <taxon>Cytophagia</taxon>
        <taxon>Cytophagales</taxon>
        <taxon>Fulvivirgaceae</taxon>
        <taxon>Chryseolinea</taxon>
    </lineage>
</organism>
<dbReference type="PANTHER" id="PTHR34220">
    <property type="entry name" value="SENSOR HISTIDINE KINASE YPDA"/>
    <property type="match status" value="1"/>
</dbReference>
<reference evidence="3 4" key="1">
    <citation type="submission" date="2021-01" db="EMBL/GenBank/DDBJ databases">
        <title>Chryseolinea sp. Jin1 Genome sequencing and assembly.</title>
        <authorList>
            <person name="Kim I."/>
        </authorList>
    </citation>
    <scope>NUCLEOTIDE SEQUENCE [LARGE SCALE GENOMIC DNA]</scope>
    <source>
        <strain evidence="3 4">Jin1</strain>
    </source>
</reference>
<dbReference type="GO" id="GO:0016301">
    <property type="term" value="F:kinase activity"/>
    <property type="evidence" value="ECO:0007669"/>
    <property type="project" value="UniProtKB-KW"/>
</dbReference>
<keyword evidence="1" id="KW-0472">Membrane</keyword>
<keyword evidence="1" id="KW-1133">Transmembrane helix</keyword>
<feature type="domain" description="Signal transduction histidine kinase internal region" evidence="2">
    <location>
        <begin position="159"/>
        <end position="235"/>
    </location>
</feature>
<protein>
    <submittedName>
        <fullName evidence="3">Histidine kinase</fullName>
    </submittedName>
</protein>
<comment type="caution">
    <text evidence="3">The sequence shown here is derived from an EMBL/GenBank/DDBJ whole genome shotgun (WGS) entry which is preliminary data.</text>
</comment>
<accession>A0ABS1KT10</accession>
<dbReference type="Pfam" id="PF06580">
    <property type="entry name" value="His_kinase"/>
    <property type="match status" value="1"/>
</dbReference>
<gene>
    <name evidence="3" type="ORF">JI741_15385</name>
</gene>